<feature type="transmembrane region" description="Helical" evidence="9">
    <location>
        <begin position="108"/>
        <end position="137"/>
    </location>
</feature>
<reference evidence="12" key="1">
    <citation type="submission" date="2025-08" db="UniProtKB">
        <authorList>
            <consortium name="RefSeq"/>
        </authorList>
    </citation>
    <scope>IDENTIFICATION</scope>
    <source>
        <tissue evidence="12">Blood</tissue>
    </source>
</reference>
<name>A0ABM4G8I8_9AVES</name>
<feature type="transmembrane region" description="Helical" evidence="9">
    <location>
        <begin position="157"/>
        <end position="181"/>
    </location>
</feature>
<evidence type="ECO:0000256" key="7">
    <source>
        <dbReference type="ARBA" id="ARBA00023136"/>
    </source>
</evidence>
<dbReference type="InterPro" id="IPR017452">
    <property type="entry name" value="GPCR_Rhodpsn_7TM"/>
</dbReference>
<evidence type="ECO:0000256" key="6">
    <source>
        <dbReference type="ARBA" id="ARBA00022989"/>
    </source>
</evidence>
<dbReference type="PRINTS" id="PR00237">
    <property type="entry name" value="GPCRRHODOPSN"/>
</dbReference>
<dbReference type="SUPFAM" id="SSF81321">
    <property type="entry name" value="Family A G protein-coupled receptor-like"/>
    <property type="match status" value="1"/>
</dbReference>
<evidence type="ECO:0000313" key="12">
    <source>
        <dbReference type="RefSeq" id="XP_067173490.1"/>
    </source>
</evidence>
<evidence type="ECO:0000256" key="8">
    <source>
        <dbReference type="ARBA" id="ARBA00023224"/>
    </source>
</evidence>
<protein>
    <submittedName>
        <fullName evidence="12">LOW QUALITY PROTEIN: olfactory receptor 10H1-like</fullName>
    </submittedName>
</protein>
<keyword evidence="3" id="KW-0716">Sensory transduction</keyword>
<dbReference type="InterPro" id="IPR000276">
    <property type="entry name" value="GPCR_Rhodpsn"/>
</dbReference>
<feature type="transmembrane region" description="Helical" evidence="9">
    <location>
        <begin position="42"/>
        <end position="65"/>
    </location>
</feature>
<dbReference type="PRINTS" id="PR00245">
    <property type="entry name" value="OLFACTORYR"/>
</dbReference>
<evidence type="ECO:0000259" key="10">
    <source>
        <dbReference type="PROSITE" id="PS50262"/>
    </source>
</evidence>
<keyword evidence="6 9" id="KW-1133">Transmembrane helix</keyword>
<feature type="transmembrane region" description="Helical" evidence="9">
    <location>
        <begin position="283"/>
        <end position="307"/>
    </location>
</feature>
<evidence type="ECO:0000256" key="4">
    <source>
        <dbReference type="ARBA" id="ARBA00022692"/>
    </source>
</evidence>
<dbReference type="RefSeq" id="XP_067173490.1">
    <property type="nucleotide sequence ID" value="XM_067317389.1"/>
</dbReference>
<feature type="transmembrane region" description="Helical" evidence="9">
    <location>
        <begin position="258"/>
        <end position="277"/>
    </location>
</feature>
<evidence type="ECO:0000256" key="9">
    <source>
        <dbReference type="SAM" id="Phobius"/>
    </source>
</evidence>
<evidence type="ECO:0000256" key="2">
    <source>
        <dbReference type="ARBA" id="ARBA00022475"/>
    </source>
</evidence>
<dbReference type="Pfam" id="PF13853">
    <property type="entry name" value="7tm_4"/>
    <property type="match status" value="1"/>
</dbReference>
<sequence length="346" mass="38002">MVLLKCCCCYALSDAAQMGRGNQTIPAGFVLIGFSHFPELRVVLFVLFLLMYMVTLAGNTVIMVVIRVDRSLHVPMYVFLGALSFSEIFYTFSIIPKMLSGLVLGSRAISFLGCAAQMHFSFMFGFMHSFLLTAMGYDRYMAICHPLHYSTIMTSRVCTRLVAASWAGGVFLGLLVTGAVFQLPFCRSHRIAHFFCHVPPILELACAGRDVVGIAVNALCIATLLCCFLFILLTYAFILGRILRMPSAEGRRKAFSTCASHVTVVVVHYGCASVIYLKHGSPSAAGAGTLIDVSYTVFTPFLSPIIFSLRNKDLKKAFWKSLRKSFVSRNANVGPGSSFGYRSGCR</sequence>
<keyword evidence="2" id="KW-1003">Cell membrane</keyword>
<keyword evidence="8" id="KW-0807">Transducer</keyword>
<dbReference type="CDD" id="cd15225">
    <property type="entry name" value="7tmA_OR10A-like"/>
    <property type="match status" value="1"/>
</dbReference>
<evidence type="ECO:0000256" key="3">
    <source>
        <dbReference type="ARBA" id="ARBA00022606"/>
    </source>
</evidence>
<dbReference type="PROSITE" id="PS50262">
    <property type="entry name" value="G_PROTEIN_RECEP_F1_2"/>
    <property type="match status" value="1"/>
</dbReference>
<accession>A0ABM4G8I8</accession>
<feature type="domain" description="G-protein coupled receptors family 1 profile" evidence="10">
    <location>
        <begin position="58"/>
        <end position="307"/>
    </location>
</feature>
<organism evidence="11 12">
    <name type="scientific">Apteryx mantelli</name>
    <name type="common">North Island brown kiwi</name>
    <dbReference type="NCBI Taxonomy" id="2696672"/>
    <lineage>
        <taxon>Eukaryota</taxon>
        <taxon>Metazoa</taxon>
        <taxon>Chordata</taxon>
        <taxon>Craniata</taxon>
        <taxon>Vertebrata</taxon>
        <taxon>Euteleostomi</taxon>
        <taxon>Archelosauria</taxon>
        <taxon>Archosauria</taxon>
        <taxon>Dinosauria</taxon>
        <taxon>Saurischia</taxon>
        <taxon>Theropoda</taxon>
        <taxon>Coelurosauria</taxon>
        <taxon>Aves</taxon>
        <taxon>Palaeognathae</taxon>
        <taxon>Apterygiformes</taxon>
        <taxon>Apterygidae</taxon>
        <taxon>Apteryx</taxon>
    </lineage>
</organism>
<dbReference type="GeneID" id="136996468"/>
<feature type="transmembrane region" description="Helical" evidence="9">
    <location>
        <begin position="77"/>
        <end position="96"/>
    </location>
</feature>
<keyword evidence="5" id="KW-0552">Olfaction</keyword>
<keyword evidence="7 9" id="KW-0472">Membrane</keyword>
<keyword evidence="4 9" id="KW-0812">Transmembrane</keyword>
<keyword evidence="11" id="KW-1185">Reference proteome</keyword>
<evidence type="ECO:0000256" key="5">
    <source>
        <dbReference type="ARBA" id="ARBA00022725"/>
    </source>
</evidence>
<feature type="transmembrane region" description="Helical" evidence="9">
    <location>
        <begin position="214"/>
        <end position="238"/>
    </location>
</feature>
<gene>
    <name evidence="12" type="primary">LOC136996468</name>
</gene>
<proteinExistence type="predicted"/>
<dbReference type="Gene3D" id="1.20.1070.10">
    <property type="entry name" value="Rhodopsin 7-helix transmembrane proteins"/>
    <property type="match status" value="1"/>
</dbReference>
<evidence type="ECO:0000256" key="1">
    <source>
        <dbReference type="ARBA" id="ARBA00004651"/>
    </source>
</evidence>
<evidence type="ECO:0000313" key="11">
    <source>
        <dbReference type="Proteomes" id="UP001652627"/>
    </source>
</evidence>
<comment type="subcellular location">
    <subcellularLocation>
        <location evidence="1">Cell membrane</location>
        <topology evidence="1">Multi-pass membrane protein</topology>
    </subcellularLocation>
</comment>
<dbReference type="PANTHER" id="PTHR26453">
    <property type="entry name" value="OLFACTORY RECEPTOR"/>
    <property type="match status" value="1"/>
</dbReference>
<dbReference type="Proteomes" id="UP001652627">
    <property type="component" value="Unplaced"/>
</dbReference>
<dbReference type="InterPro" id="IPR000725">
    <property type="entry name" value="Olfact_rcpt"/>
</dbReference>